<name>A0A6J4HDJ4_9PROT</name>
<organism evidence="1">
    <name type="scientific">uncultured Acetobacteraceae bacterium</name>
    <dbReference type="NCBI Taxonomy" id="169975"/>
    <lineage>
        <taxon>Bacteria</taxon>
        <taxon>Pseudomonadati</taxon>
        <taxon>Pseudomonadota</taxon>
        <taxon>Alphaproteobacteria</taxon>
        <taxon>Acetobacterales</taxon>
        <taxon>Acetobacteraceae</taxon>
        <taxon>environmental samples</taxon>
    </lineage>
</organism>
<accession>A0A6J4HDJ4</accession>
<reference evidence="1" key="1">
    <citation type="submission" date="2020-02" db="EMBL/GenBank/DDBJ databases">
        <authorList>
            <person name="Meier V. D."/>
        </authorList>
    </citation>
    <scope>NUCLEOTIDE SEQUENCE</scope>
    <source>
        <strain evidence="1">AVDCRST_MAG08</strain>
    </source>
</reference>
<dbReference type="EMBL" id="CADCTG010000071">
    <property type="protein sequence ID" value="CAA9221627.1"/>
    <property type="molecule type" value="Genomic_DNA"/>
</dbReference>
<evidence type="ECO:0000313" key="1">
    <source>
        <dbReference type="EMBL" id="CAA9221627.1"/>
    </source>
</evidence>
<proteinExistence type="predicted"/>
<sequence>MSLMSRLRAAARSAAEATIEFGGGDPAELVALAERIGAREDCSAECAVLPGSPGVLVVRFTGPVRPSP</sequence>
<protein>
    <submittedName>
        <fullName evidence="1">Uncharacterized protein</fullName>
    </submittedName>
</protein>
<gene>
    <name evidence="1" type="ORF">AVDCRST_MAG08-608</name>
</gene>
<dbReference type="AlphaFoldDB" id="A0A6J4HDJ4"/>